<organism evidence="2 3">
    <name type="scientific">Pleurodeles waltl</name>
    <name type="common">Iberian ribbed newt</name>
    <dbReference type="NCBI Taxonomy" id="8319"/>
    <lineage>
        <taxon>Eukaryota</taxon>
        <taxon>Metazoa</taxon>
        <taxon>Chordata</taxon>
        <taxon>Craniata</taxon>
        <taxon>Vertebrata</taxon>
        <taxon>Euteleostomi</taxon>
        <taxon>Amphibia</taxon>
        <taxon>Batrachia</taxon>
        <taxon>Caudata</taxon>
        <taxon>Salamandroidea</taxon>
        <taxon>Salamandridae</taxon>
        <taxon>Pleurodelinae</taxon>
        <taxon>Pleurodeles</taxon>
    </lineage>
</organism>
<comment type="caution">
    <text evidence="2">The sequence shown here is derived from an EMBL/GenBank/DDBJ whole genome shotgun (WGS) entry which is preliminary data.</text>
</comment>
<keyword evidence="3" id="KW-1185">Reference proteome</keyword>
<proteinExistence type="predicted"/>
<dbReference type="AlphaFoldDB" id="A0AAV7LUT2"/>
<protein>
    <submittedName>
        <fullName evidence="2">Uncharacterized protein</fullName>
    </submittedName>
</protein>
<sequence length="146" mass="16202">MAAAGRGTRGRVPSLLPLPTSLRRREQSNSSTRKADIVVRHWARRCEREEVARPQHGKKEAKALTGVAWKETQLQCAAIEREVMELEGLALASGDPQDQGKLKLKEQELWAMERKSHKELCDGSQSSAVRSQGQRRQTASMAGTEG</sequence>
<gene>
    <name evidence="2" type="ORF">NDU88_004497</name>
</gene>
<feature type="region of interest" description="Disordered" evidence="1">
    <location>
        <begin position="115"/>
        <end position="146"/>
    </location>
</feature>
<evidence type="ECO:0000256" key="1">
    <source>
        <dbReference type="SAM" id="MobiDB-lite"/>
    </source>
</evidence>
<feature type="compositionally biased region" description="Basic and acidic residues" evidence="1">
    <location>
        <begin position="23"/>
        <end position="35"/>
    </location>
</feature>
<feature type="region of interest" description="Disordered" evidence="1">
    <location>
        <begin position="1"/>
        <end position="35"/>
    </location>
</feature>
<reference evidence="2" key="1">
    <citation type="journal article" date="2022" name="bioRxiv">
        <title>Sequencing and chromosome-scale assembly of the giantPleurodeles waltlgenome.</title>
        <authorList>
            <person name="Brown T."/>
            <person name="Elewa A."/>
            <person name="Iarovenko S."/>
            <person name="Subramanian E."/>
            <person name="Araus A.J."/>
            <person name="Petzold A."/>
            <person name="Susuki M."/>
            <person name="Suzuki K.-i.T."/>
            <person name="Hayashi T."/>
            <person name="Toyoda A."/>
            <person name="Oliveira C."/>
            <person name="Osipova E."/>
            <person name="Leigh N.D."/>
            <person name="Simon A."/>
            <person name="Yun M.H."/>
        </authorList>
    </citation>
    <scope>NUCLEOTIDE SEQUENCE</scope>
    <source>
        <strain evidence="2">20211129_DDA</strain>
        <tissue evidence="2">Liver</tissue>
    </source>
</reference>
<feature type="compositionally biased region" description="Polar residues" evidence="1">
    <location>
        <begin position="123"/>
        <end position="146"/>
    </location>
</feature>
<name>A0AAV7LUT2_PLEWA</name>
<dbReference type="Proteomes" id="UP001066276">
    <property type="component" value="Chromosome 11"/>
</dbReference>
<evidence type="ECO:0000313" key="3">
    <source>
        <dbReference type="Proteomes" id="UP001066276"/>
    </source>
</evidence>
<accession>A0AAV7LUT2</accession>
<feature type="compositionally biased region" description="Low complexity" evidence="1">
    <location>
        <begin position="11"/>
        <end position="21"/>
    </location>
</feature>
<dbReference type="EMBL" id="JANPWB010000015">
    <property type="protein sequence ID" value="KAJ1091370.1"/>
    <property type="molecule type" value="Genomic_DNA"/>
</dbReference>
<evidence type="ECO:0000313" key="2">
    <source>
        <dbReference type="EMBL" id="KAJ1091370.1"/>
    </source>
</evidence>